<keyword evidence="3" id="KW-0813">Transport</keyword>
<evidence type="ECO:0000256" key="9">
    <source>
        <dbReference type="SAM" id="Phobius"/>
    </source>
</evidence>
<dbReference type="EMBL" id="WJBH02000008">
    <property type="protein sequence ID" value="KAI9554462.1"/>
    <property type="molecule type" value="Genomic_DNA"/>
</dbReference>
<evidence type="ECO:0000256" key="6">
    <source>
        <dbReference type="ARBA" id="ARBA00022989"/>
    </source>
</evidence>
<feature type="transmembrane region" description="Helical" evidence="9">
    <location>
        <begin position="316"/>
        <end position="335"/>
    </location>
</feature>
<evidence type="ECO:0000256" key="5">
    <source>
        <dbReference type="ARBA" id="ARBA00022692"/>
    </source>
</evidence>
<dbReference type="Proteomes" id="UP000820818">
    <property type="component" value="Linkage Group LG8"/>
</dbReference>
<evidence type="ECO:0000256" key="3">
    <source>
        <dbReference type="ARBA" id="ARBA00022448"/>
    </source>
</evidence>
<keyword evidence="6 9" id="KW-1133">Transmembrane helix</keyword>
<feature type="transmembrane region" description="Helical" evidence="9">
    <location>
        <begin position="41"/>
        <end position="61"/>
    </location>
</feature>
<keyword evidence="4" id="KW-1003">Cell membrane</keyword>
<evidence type="ECO:0000256" key="1">
    <source>
        <dbReference type="ARBA" id="ARBA00004651"/>
    </source>
</evidence>
<dbReference type="PIRSF" id="PIRSF006060">
    <property type="entry name" value="AA_transporter"/>
    <property type="match status" value="1"/>
</dbReference>
<feature type="transmembrane region" description="Helical" evidence="9">
    <location>
        <begin position="73"/>
        <end position="97"/>
    </location>
</feature>
<keyword evidence="11" id="KW-1185">Reference proteome</keyword>
<dbReference type="Pfam" id="PF13520">
    <property type="entry name" value="AA_permease_2"/>
    <property type="match status" value="1"/>
</dbReference>
<evidence type="ECO:0000256" key="4">
    <source>
        <dbReference type="ARBA" id="ARBA00022475"/>
    </source>
</evidence>
<comment type="caution">
    <text evidence="10">The sequence shown here is derived from an EMBL/GenBank/DDBJ whole genome shotgun (WGS) entry which is preliminary data.</text>
</comment>
<dbReference type="GO" id="GO:0005886">
    <property type="term" value="C:plasma membrane"/>
    <property type="evidence" value="ECO:0007669"/>
    <property type="project" value="UniProtKB-SubCell"/>
</dbReference>
<comment type="similarity">
    <text evidence="2">Belongs to the amino acid-polyamine-organocation (APC) superfamily. L-type amino acid transporter (LAT) (TC 2.A.3.8) family.</text>
</comment>
<feature type="transmembrane region" description="Helical" evidence="9">
    <location>
        <begin position="390"/>
        <end position="410"/>
    </location>
</feature>
<feature type="transmembrane region" description="Helical" evidence="9">
    <location>
        <begin position="271"/>
        <end position="290"/>
    </location>
</feature>
<dbReference type="PANTHER" id="PTHR11785:SF240">
    <property type="entry name" value="LD25378P"/>
    <property type="match status" value="1"/>
</dbReference>
<gene>
    <name evidence="10" type="ORF">GHT06_019735</name>
</gene>
<feature type="transmembrane region" description="Helical" evidence="9">
    <location>
        <begin position="191"/>
        <end position="214"/>
    </location>
</feature>
<feature type="transmembrane region" description="Helical" evidence="9">
    <location>
        <begin position="118"/>
        <end position="141"/>
    </location>
</feature>
<keyword evidence="5 9" id="KW-0812">Transmembrane</keyword>
<feature type="region of interest" description="Disordered" evidence="8">
    <location>
        <begin position="1"/>
        <end position="32"/>
    </location>
</feature>
<sequence>MKDDGKPFPPTCQPLLPASAVTSPDGDAPQQDEGVKMRKELGLLEGTAIILGIIMGSGIFISPKGVLKDAGSVGFSLIVWVLCGLLSLIGAMCYAELGTAIPLSGGDYAYINRAFGPLPAFLFLWDANLIFVPTTNAIMGLTFANYVIKPFFPDCENPDDAVRLLAAAAICFLTFLNSYDVRITTKLQDVFMFSKIGALGIVVVTGLFALYMGVNDNFSPEKVWQNTATDPGQIAVSFYSGIFSYCGWNYLNFMTEELKDPYRNLPRAIYISLPLVTGIYVLANVAYLGVLTPTEMLSSEAIAVTLGDKMLGMMNWLMPVCVAMSAFGGLSVHIMTSSRLCFVGARQGHLPDMLALINISKLTPAPSLIFLGIISLVMLCTSDVYTLIDYAAFVESMFLMWSVAGLLWLRYKEPDLHRPIKVSLFFPIAFLMICGFLVIMPIYVRPYEVGAGLLITATGIPAYFIGIYWENKPNWLKSLSRSATCMVQKLTMAVKEE</sequence>
<dbReference type="Gene3D" id="1.20.1740.10">
    <property type="entry name" value="Amino acid/polyamine transporter I"/>
    <property type="match status" value="1"/>
</dbReference>
<accession>A0AAD5PPM2</accession>
<keyword evidence="7 9" id="KW-0472">Membrane</keyword>
<evidence type="ECO:0000256" key="2">
    <source>
        <dbReference type="ARBA" id="ARBA00007040"/>
    </source>
</evidence>
<dbReference type="PANTHER" id="PTHR11785">
    <property type="entry name" value="AMINO ACID TRANSPORTER"/>
    <property type="match status" value="1"/>
</dbReference>
<dbReference type="InterPro" id="IPR002293">
    <property type="entry name" value="AA/rel_permease1"/>
</dbReference>
<feature type="transmembrane region" description="Helical" evidence="9">
    <location>
        <begin position="234"/>
        <end position="251"/>
    </location>
</feature>
<comment type="subcellular location">
    <subcellularLocation>
        <location evidence="1">Cell membrane</location>
        <topology evidence="1">Multi-pass membrane protein</topology>
    </subcellularLocation>
</comment>
<feature type="transmembrane region" description="Helical" evidence="9">
    <location>
        <begin position="356"/>
        <end position="378"/>
    </location>
</feature>
<evidence type="ECO:0008006" key="12">
    <source>
        <dbReference type="Google" id="ProtNLM"/>
    </source>
</evidence>
<protein>
    <recommendedName>
        <fullName evidence="12">Y+L amino acid transporter 2</fullName>
    </recommendedName>
</protein>
<name>A0AAD5PPM2_9CRUS</name>
<reference evidence="10 11" key="1">
    <citation type="submission" date="2022-05" db="EMBL/GenBank/DDBJ databases">
        <title>A multi-omics perspective on studying reproductive biology in Daphnia sinensis.</title>
        <authorList>
            <person name="Jia J."/>
        </authorList>
    </citation>
    <scope>NUCLEOTIDE SEQUENCE [LARGE SCALE GENOMIC DNA]</scope>
    <source>
        <strain evidence="10 11">WSL</strain>
    </source>
</reference>
<evidence type="ECO:0000256" key="7">
    <source>
        <dbReference type="ARBA" id="ARBA00023136"/>
    </source>
</evidence>
<evidence type="ECO:0000313" key="11">
    <source>
        <dbReference type="Proteomes" id="UP000820818"/>
    </source>
</evidence>
<proteinExistence type="inferred from homology"/>
<feature type="transmembrane region" description="Helical" evidence="9">
    <location>
        <begin position="449"/>
        <end position="469"/>
    </location>
</feature>
<dbReference type="FunFam" id="1.20.1740.10:FF:000003">
    <property type="entry name" value="Y+L amino acid transporter 1 isoform X1"/>
    <property type="match status" value="1"/>
</dbReference>
<dbReference type="InterPro" id="IPR050598">
    <property type="entry name" value="AminoAcid_Transporter"/>
</dbReference>
<evidence type="ECO:0000313" key="10">
    <source>
        <dbReference type="EMBL" id="KAI9554462.1"/>
    </source>
</evidence>
<feature type="transmembrane region" description="Helical" evidence="9">
    <location>
        <begin position="161"/>
        <end position="179"/>
    </location>
</feature>
<dbReference type="AlphaFoldDB" id="A0AAD5PPM2"/>
<evidence type="ECO:0000256" key="8">
    <source>
        <dbReference type="SAM" id="MobiDB-lite"/>
    </source>
</evidence>
<organism evidence="10 11">
    <name type="scientific">Daphnia sinensis</name>
    <dbReference type="NCBI Taxonomy" id="1820382"/>
    <lineage>
        <taxon>Eukaryota</taxon>
        <taxon>Metazoa</taxon>
        <taxon>Ecdysozoa</taxon>
        <taxon>Arthropoda</taxon>
        <taxon>Crustacea</taxon>
        <taxon>Branchiopoda</taxon>
        <taxon>Diplostraca</taxon>
        <taxon>Cladocera</taxon>
        <taxon>Anomopoda</taxon>
        <taxon>Daphniidae</taxon>
        <taxon>Daphnia</taxon>
        <taxon>Daphnia similis group</taxon>
    </lineage>
</organism>
<dbReference type="GO" id="GO:0015179">
    <property type="term" value="F:L-amino acid transmembrane transporter activity"/>
    <property type="evidence" value="ECO:0007669"/>
    <property type="project" value="TreeGrafter"/>
</dbReference>
<feature type="transmembrane region" description="Helical" evidence="9">
    <location>
        <begin position="422"/>
        <end position="443"/>
    </location>
</feature>